<dbReference type="EnsemblMetazoa" id="Aqu2.1.35480_001">
    <property type="protein sequence ID" value="Aqu2.1.35480_001"/>
    <property type="gene ID" value="Aqu2.1.35480"/>
</dbReference>
<dbReference type="InParanoid" id="A0A1X7V5E3"/>
<evidence type="ECO:0000313" key="1">
    <source>
        <dbReference type="EnsemblMetazoa" id="Aqu2.1.35480_001"/>
    </source>
</evidence>
<dbReference type="PANTHER" id="PTHR47526">
    <property type="entry name" value="ATP-DEPENDENT DNA HELICASE"/>
    <property type="match status" value="1"/>
</dbReference>
<accession>A0A1X7V5E3</accession>
<organism evidence="1">
    <name type="scientific">Amphimedon queenslandica</name>
    <name type="common">Sponge</name>
    <dbReference type="NCBI Taxonomy" id="400682"/>
    <lineage>
        <taxon>Eukaryota</taxon>
        <taxon>Metazoa</taxon>
        <taxon>Porifera</taxon>
        <taxon>Demospongiae</taxon>
        <taxon>Heteroscleromorpha</taxon>
        <taxon>Haplosclerida</taxon>
        <taxon>Niphatidae</taxon>
        <taxon>Amphimedon</taxon>
    </lineage>
</organism>
<protein>
    <submittedName>
        <fullName evidence="1">Uncharacterized protein</fullName>
    </submittedName>
</protein>
<sequence>MVVRVSSVAIYIGEAQPGNELSTFATWLGVNKDREFICAHCDCLAGVVEACSRIAALLYALMAGVNQDQETSCTLVKSKWLAPALTRKKAKLSAWNVILETKLSAGHGFHIALVELQLHILKLQLE</sequence>
<dbReference type="AlphaFoldDB" id="A0A1X7V5E3"/>
<proteinExistence type="predicted"/>
<name>A0A1X7V5E3_AMPQE</name>
<reference evidence="1" key="1">
    <citation type="submission" date="2017-05" db="UniProtKB">
        <authorList>
            <consortium name="EnsemblMetazoa"/>
        </authorList>
    </citation>
    <scope>IDENTIFICATION</scope>
</reference>